<evidence type="ECO:0000313" key="14">
    <source>
        <dbReference type="Proteomes" id="UP000240419"/>
    </source>
</evidence>
<comment type="pathway">
    <text evidence="2 11">Amino-acid biosynthesis; L-histidine biosynthesis; L-histidine from 5-phospho-alpha-D-ribose 1-diphosphate: step 7/9.</text>
</comment>
<protein>
    <recommendedName>
        <fullName evidence="11">Histidinol-phosphate aminotransferase</fullName>
        <ecNumber evidence="11">2.6.1.9</ecNumber>
    </recommendedName>
    <alternativeName>
        <fullName evidence="11">Imidazole acetol-phosphate transaminase</fullName>
    </alternativeName>
</protein>
<name>A0A2P7UT31_9BACL</name>
<evidence type="ECO:0000256" key="10">
    <source>
        <dbReference type="ARBA" id="ARBA00047481"/>
    </source>
</evidence>
<keyword evidence="8 11" id="KW-0663">Pyridoxal phosphate</keyword>
<keyword evidence="14" id="KW-1185">Reference proteome</keyword>
<evidence type="ECO:0000256" key="5">
    <source>
        <dbReference type="ARBA" id="ARBA00022576"/>
    </source>
</evidence>
<keyword evidence="7 11" id="KW-0808">Transferase</keyword>
<dbReference type="InterPro" id="IPR004839">
    <property type="entry name" value="Aminotransferase_I/II_large"/>
</dbReference>
<evidence type="ECO:0000256" key="3">
    <source>
        <dbReference type="ARBA" id="ARBA00007970"/>
    </source>
</evidence>
<evidence type="ECO:0000256" key="1">
    <source>
        <dbReference type="ARBA" id="ARBA00001933"/>
    </source>
</evidence>
<feature type="modified residue" description="N6-(pyridoxal phosphate)lysine" evidence="11">
    <location>
        <position position="229"/>
    </location>
</feature>
<comment type="cofactor">
    <cofactor evidence="1 11">
        <name>pyridoxal 5'-phosphate</name>
        <dbReference type="ChEBI" id="CHEBI:597326"/>
    </cofactor>
</comment>
<dbReference type="Gene3D" id="3.40.640.10">
    <property type="entry name" value="Type I PLP-dependent aspartate aminotransferase-like (Major domain)"/>
    <property type="match status" value="1"/>
</dbReference>
<dbReference type="GO" id="GO:0004400">
    <property type="term" value="F:histidinol-phosphate transaminase activity"/>
    <property type="evidence" value="ECO:0007669"/>
    <property type="project" value="UniProtKB-UniRule"/>
</dbReference>
<keyword evidence="9 11" id="KW-0368">Histidine biosynthesis</keyword>
<dbReference type="CDD" id="cd00609">
    <property type="entry name" value="AAT_like"/>
    <property type="match status" value="1"/>
</dbReference>
<dbReference type="SUPFAM" id="SSF53383">
    <property type="entry name" value="PLP-dependent transferases"/>
    <property type="match status" value="1"/>
</dbReference>
<dbReference type="PANTHER" id="PTHR43643">
    <property type="entry name" value="HISTIDINOL-PHOSPHATE AMINOTRANSFERASE 2"/>
    <property type="match status" value="1"/>
</dbReference>
<dbReference type="InterPro" id="IPR015422">
    <property type="entry name" value="PyrdxlP-dep_Trfase_small"/>
</dbReference>
<feature type="domain" description="Aminotransferase class I/classII large" evidence="12">
    <location>
        <begin position="36"/>
        <end position="361"/>
    </location>
</feature>
<evidence type="ECO:0000256" key="7">
    <source>
        <dbReference type="ARBA" id="ARBA00022679"/>
    </source>
</evidence>
<dbReference type="EC" id="2.6.1.9" evidence="11"/>
<comment type="caution">
    <text evidence="13">The sequence shown here is derived from an EMBL/GenBank/DDBJ whole genome shotgun (WGS) entry which is preliminary data.</text>
</comment>
<comment type="similarity">
    <text evidence="3 11">Belongs to the class-II pyridoxal-phosphate-dependent aminotransferase family. Histidinol-phosphate aminotransferase subfamily.</text>
</comment>
<dbReference type="InterPro" id="IPR050106">
    <property type="entry name" value="HistidinolP_aminotransfase"/>
</dbReference>
<evidence type="ECO:0000256" key="2">
    <source>
        <dbReference type="ARBA" id="ARBA00005011"/>
    </source>
</evidence>
<dbReference type="RefSeq" id="WP_106840898.1">
    <property type="nucleotide sequence ID" value="NZ_JARMEZ010000006.1"/>
</dbReference>
<evidence type="ECO:0000256" key="8">
    <source>
        <dbReference type="ARBA" id="ARBA00022898"/>
    </source>
</evidence>
<proteinExistence type="inferred from homology"/>
<dbReference type="InterPro" id="IPR005861">
    <property type="entry name" value="HisP_aminotrans"/>
</dbReference>
<dbReference type="Proteomes" id="UP000240419">
    <property type="component" value="Unassembled WGS sequence"/>
</dbReference>
<dbReference type="InterPro" id="IPR015424">
    <property type="entry name" value="PyrdxlP-dep_Trfase"/>
</dbReference>
<accession>A0A2P7UT31</accession>
<organism evidence="13 14">
    <name type="scientific">Brevibacillus fortis</name>
    <dbReference type="NCBI Taxonomy" id="2126352"/>
    <lineage>
        <taxon>Bacteria</taxon>
        <taxon>Bacillati</taxon>
        <taxon>Bacillota</taxon>
        <taxon>Bacilli</taxon>
        <taxon>Bacillales</taxon>
        <taxon>Paenibacillaceae</taxon>
        <taxon>Brevibacillus</taxon>
    </lineage>
</organism>
<dbReference type="Pfam" id="PF00155">
    <property type="entry name" value="Aminotran_1_2"/>
    <property type="match status" value="1"/>
</dbReference>
<dbReference type="Gene3D" id="3.90.1150.10">
    <property type="entry name" value="Aspartate Aminotransferase, domain 1"/>
    <property type="match status" value="1"/>
</dbReference>
<dbReference type="HAMAP" id="MF_01023">
    <property type="entry name" value="HisC_aminotrans_2"/>
    <property type="match status" value="1"/>
</dbReference>
<sequence length="371" mass="41079">MKQLPTTQSRKALEKIQSYQPGMPIWEIKKMYGLSHIIKLASNENPLGPSPKIIRAILAALPELHRYPDANTTTLKEHLADHLELTPEHLIVTNGGDELIKLISETYLEPEDEIVVPSPTFSEYEFGAHVMGAVIKTVPLEADYAFNVSAILAAITERTKLVYLCSPNNPTGTYLSRQDLASLLGQLPNGVLVVLDAAYSHYATADDYTTGIEFVRQGYPVLVLQTFSKIYALAGIRAGFGVAHPSVIQKILKVKEPFNVNSLAQTAAITALGDVEHFEKSLTENTKGRKQLYDAFDEMNIPYTVSMSNFILAKLGPNAGRIYQELLARGIILRYGDTWGLPEHIRISVGTLEENQILIQNLRELLLIVGK</sequence>
<evidence type="ECO:0000313" key="13">
    <source>
        <dbReference type="EMBL" id="PSJ90132.1"/>
    </source>
</evidence>
<gene>
    <name evidence="11" type="primary">hisC</name>
    <name evidence="13" type="ORF">C7R93_22405</name>
</gene>
<dbReference type="NCBIfam" id="TIGR01141">
    <property type="entry name" value="hisC"/>
    <property type="match status" value="1"/>
</dbReference>
<dbReference type="EMBL" id="PXZM01000038">
    <property type="protein sequence ID" value="PSJ90132.1"/>
    <property type="molecule type" value="Genomic_DNA"/>
</dbReference>
<evidence type="ECO:0000256" key="4">
    <source>
        <dbReference type="ARBA" id="ARBA00011738"/>
    </source>
</evidence>
<evidence type="ECO:0000256" key="9">
    <source>
        <dbReference type="ARBA" id="ARBA00023102"/>
    </source>
</evidence>
<evidence type="ECO:0000256" key="6">
    <source>
        <dbReference type="ARBA" id="ARBA00022605"/>
    </source>
</evidence>
<dbReference type="InterPro" id="IPR015421">
    <property type="entry name" value="PyrdxlP-dep_Trfase_major"/>
</dbReference>
<dbReference type="AlphaFoldDB" id="A0A2P7UT31"/>
<comment type="catalytic activity">
    <reaction evidence="10 11">
        <text>L-histidinol phosphate + 2-oxoglutarate = 3-(imidazol-4-yl)-2-oxopropyl phosphate + L-glutamate</text>
        <dbReference type="Rhea" id="RHEA:23744"/>
        <dbReference type="ChEBI" id="CHEBI:16810"/>
        <dbReference type="ChEBI" id="CHEBI:29985"/>
        <dbReference type="ChEBI" id="CHEBI:57766"/>
        <dbReference type="ChEBI" id="CHEBI:57980"/>
        <dbReference type="EC" id="2.6.1.9"/>
    </reaction>
</comment>
<evidence type="ECO:0000256" key="11">
    <source>
        <dbReference type="HAMAP-Rule" id="MF_01023"/>
    </source>
</evidence>
<reference evidence="13 14" key="1">
    <citation type="submission" date="2018-03" db="EMBL/GenBank/DDBJ databases">
        <title>Brevisbacillus phylogenomics.</title>
        <authorList>
            <person name="Dunlap C."/>
        </authorList>
    </citation>
    <scope>NUCLEOTIDE SEQUENCE [LARGE SCALE GENOMIC DNA]</scope>
    <source>
        <strain evidence="13 14">NRRL NRS-1210</strain>
    </source>
</reference>
<comment type="subunit">
    <text evidence="4 11">Homodimer.</text>
</comment>
<dbReference type="GO" id="GO:0000105">
    <property type="term" value="P:L-histidine biosynthetic process"/>
    <property type="evidence" value="ECO:0007669"/>
    <property type="project" value="UniProtKB-UniRule"/>
</dbReference>
<keyword evidence="5 11" id="KW-0032">Aminotransferase</keyword>
<dbReference type="PANTHER" id="PTHR43643:SF6">
    <property type="entry name" value="HISTIDINOL-PHOSPHATE AMINOTRANSFERASE"/>
    <property type="match status" value="1"/>
</dbReference>
<dbReference type="GO" id="GO:0030170">
    <property type="term" value="F:pyridoxal phosphate binding"/>
    <property type="evidence" value="ECO:0007669"/>
    <property type="project" value="InterPro"/>
</dbReference>
<dbReference type="UniPathway" id="UPA00031">
    <property type="reaction ID" value="UER00012"/>
</dbReference>
<evidence type="ECO:0000259" key="12">
    <source>
        <dbReference type="Pfam" id="PF00155"/>
    </source>
</evidence>
<keyword evidence="6 11" id="KW-0028">Amino-acid biosynthesis</keyword>
<dbReference type="OrthoDB" id="9813612at2"/>